<feature type="compositionally biased region" description="Basic residues" evidence="1">
    <location>
        <begin position="67"/>
        <end position="108"/>
    </location>
</feature>
<gene>
    <name evidence="2" type="ORF">AVDCRST_MAG45-739</name>
</gene>
<feature type="non-terminal residue" evidence="2">
    <location>
        <position position="1"/>
    </location>
</feature>
<accession>A0A6J4S6F5</accession>
<feature type="compositionally biased region" description="Pro residues" evidence="1">
    <location>
        <begin position="109"/>
        <end position="119"/>
    </location>
</feature>
<name>A0A6J4S6F5_9ACTN</name>
<feature type="non-terminal residue" evidence="2">
    <location>
        <position position="119"/>
    </location>
</feature>
<dbReference type="EMBL" id="CADCVU010000066">
    <property type="protein sequence ID" value="CAA9490867.1"/>
    <property type="molecule type" value="Genomic_DNA"/>
</dbReference>
<protein>
    <submittedName>
        <fullName evidence="2">Uncharacterized protein</fullName>
    </submittedName>
</protein>
<feature type="compositionally biased region" description="Basic and acidic residues" evidence="1">
    <location>
        <begin position="54"/>
        <end position="63"/>
    </location>
</feature>
<feature type="compositionally biased region" description="Basic residues" evidence="1">
    <location>
        <begin position="21"/>
        <end position="34"/>
    </location>
</feature>
<evidence type="ECO:0000313" key="2">
    <source>
        <dbReference type="EMBL" id="CAA9490867.1"/>
    </source>
</evidence>
<feature type="region of interest" description="Disordered" evidence="1">
    <location>
        <begin position="1"/>
        <end position="119"/>
    </location>
</feature>
<sequence length="119" mass="13464">GHRARLLPSPLAGRRALSQLLRRHPRPAPRRQRPLRGLGRPDLLRHLGAGADGDGVRSAEERLSGAARRRRRRGPRRARVPGGRVLRRHRRHRGLSHGLLHRPGRQRPHAPPPLRPEGL</sequence>
<organism evidence="2">
    <name type="scientific">uncultured Solirubrobacterales bacterium</name>
    <dbReference type="NCBI Taxonomy" id="768556"/>
    <lineage>
        <taxon>Bacteria</taxon>
        <taxon>Bacillati</taxon>
        <taxon>Actinomycetota</taxon>
        <taxon>Thermoleophilia</taxon>
        <taxon>Solirubrobacterales</taxon>
        <taxon>environmental samples</taxon>
    </lineage>
</organism>
<proteinExistence type="predicted"/>
<reference evidence="2" key="1">
    <citation type="submission" date="2020-02" db="EMBL/GenBank/DDBJ databases">
        <authorList>
            <person name="Meier V. D."/>
        </authorList>
    </citation>
    <scope>NUCLEOTIDE SEQUENCE</scope>
    <source>
        <strain evidence="2">AVDCRST_MAG45</strain>
    </source>
</reference>
<evidence type="ECO:0000256" key="1">
    <source>
        <dbReference type="SAM" id="MobiDB-lite"/>
    </source>
</evidence>
<dbReference type="AlphaFoldDB" id="A0A6J4S6F5"/>